<evidence type="ECO:0000256" key="3">
    <source>
        <dbReference type="ARBA" id="ARBA00022448"/>
    </source>
</evidence>
<feature type="transmembrane region" description="Helical" evidence="11">
    <location>
        <begin position="70"/>
        <end position="89"/>
    </location>
</feature>
<dbReference type="PANTHER" id="PTHR11654">
    <property type="entry name" value="OLIGOPEPTIDE TRANSPORTER-RELATED"/>
    <property type="match status" value="1"/>
</dbReference>
<reference evidence="12" key="1">
    <citation type="submission" date="2025-08" db="UniProtKB">
        <authorList>
            <consortium name="Ensembl"/>
        </authorList>
    </citation>
    <scope>IDENTIFICATION</scope>
</reference>
<evidence type="ECO:0000256" key="7">
    <source>
        <dbReference type="ARBA" id="ARBA00022927"/>
    </source>
</evidence>
<evidence type="ECO:0000256" key="5">
    <source>
        <dbReference type="ARBA" id="ARBA00022847"/>
    </source>
</evidence>
<dbReference type="InterPro" id="IPR036259">
    <property type="entry name" value="MFS_trans_sf"/>
</dbReference>
<dbReference type="InterPro" id="IPR018456">
    <property type="entry name" value="PTR2_symporter_CS"/>
</dbReference>
<keyword evidence="7" id="KW-0653">Protein transport</keyword>
<proteinExistence type="inferred from homology"/>
<evidence type="ECO:0000256" key="2">
    <source>
        <dbReference type="ARBA" id="ARBA00005982"/>
    </source>
</evidence>
<feature type="transmembrane region" description="Helical" evidence="11">
    <location>
        <begin position="17"/>
        <end position="33"/>
    </location>
</feature>
<dbReference type="SUPFAM" id="SSF103473">
    <property type="entry name" value="MFS general substrate transporter"/>
    <property type="match status" value="1"/>
</dbReference>
<keyword evidence="5" id="KW-0769">Symport</keyword>
<feature type="transmembrane region" description="Helical" evidence="11">
    <location>
        <begin position="643"/>
        <end position="667"/>
    </location>
</feature>
<keyword evidence="6" id="KW-0571">Peptide transport</keyword>
<evidence type="ECO:0000256" key="6">
    <source>
        <dbReference type="ARBA" id="ARBA00022856"/>
    </source>
</evidence>
<evidence type="ECO:0000256" key="8">
    <source>
        <dbReference type="ARBA" id="ARBA00022989"/>
    </source>
</evidence>
<feature type="transmembrane region" description="Helical" evidence="11">
    <location>
        <begin position="610"/>
        <end position="631"/>
    </location>
</feature>
<organism evidence="12 13">
    <name type="scientific">Mola mola</name>
    <name type="common">Ocean sunfish</name>
    <name type="synonym">Tetraodon mola</name>
    <dbReference type="NCBI Taxonomy" id="94237"/>
    <lineage>
        <taxon>Eukaryota</taxon>
        <taxon>Metazoa</taxon>
        <taxon>Chordata</taxon>
        <taxon>Craniata</taxon>
        <taxon>Vertebrata</taxon>
        <taxon>Euteleostomi</taxon>
        <taxon>Actinopterygii</taxon>
        <taxon>Neopterygii</taxon>
        <taxon>Teleostei</taxon>
        <taxon>Neoteleostei</taxon>
        <taxon>Acanthomorphata</taxon>
        <taxon>Eupercaria</taxon>
        <taxon>Tetraodontiformes</taxon>
        <taxon>Molidae</taxon>
        <taxon>Mola</taxon>
    </lineage>
</organism>
<evidence type="ECO:0000256" key="9">
    <source>
        <dbReference type="ARBA" id="ARBA00023136"/>
    </source>
</evidence>
<feature type="transmembrane region" description="Helical" evidence="11">
    <location>
        <begin position="129"/>
        <end position="150"/>
    </location>
</feature>
<dbReference type="GO" id="GO:0016020">
    <property type="term" value="C:membrane"/>
    <property type="evidence" value="ECO:0007669"/>
    <property type="project" value="UniProtKB-SubCell"/>
</dbReference>
<dbReference type="GO" id="GO:0015293">
    <property type="term" value="F:symporter activity"/>
    <property type="evidence" value="ECO:0007669"/>
    <property type="project" value="UniProtKB-KW"/>
</dbReference>
<comment type="subcellular location">
    <subcellularLocation>
        <location evidence="1 10">Membrane</location>
        <topology evidence="1 10">Multi-pass membrane protein</topology>
    </subcellularLocation>
</comment>
<dbReference type="InterPro" id="IPR000109">
    <property type="entry name" value="POT_fam"/>
</dbReference>
<keyword evidence="3 10" id="KW-0813">Transport</keyword>
<evidence type="ECO:0000256" key="1">
    <source>
        <dbReference type="ARBA" id="ARBA00004141"/>
    </source>
</evidence>
<evidence type="ECO:0000256" key="11">
    <source>
        <dbReference type="SAM" id="Phobius"/>
    </source>
</evidence>
<keyword evidence="4 10" id="KW-0812">Transmembrane</keyword>
<dbReference type="Gene3D" id="1.20.1250.20">
    <property type="entry name" value="MFS general substrate transporter like domains"/>
    <property type="match status" value="3"/>
</dbReference>
<dbReference type="Proteomes" id="UP000261620">
    <property type="component" value="Unplaced"/>
</dbReference>
<comment type="similarity">
    <text evidence="2 10">Belongs to the major facilitator superfamily. Proton-dependent oligopeptide transporter (POT/PTR) (TC 2.A.17) family.</text>
</comment>
<dbReference type="FunFam" id="1.20.1250.20:FF:000049">
    <property type="entry name" value="Solute carrier family 15 member 2"/>
    <property type="match status" value="1"/>
</dbReference>
<feature type="transmembrane region" description="Helical" evidence="11">
    <location>
        <begin position="357"/>
        <end position="377"/>
    </location>
</feature>
<name>A0A3Q3XDQ9_MOLML</name>
<evidence type="ECO:0000256" key="4">
    <source>
        <dbReference type="ARBA" id="ARBA00022692"/>
    </source>
</evidence>
<evidence type="ECO:0000313" key="12">
    <source>
        <dbReference type="Ensembl" id="ENSMMOP00000026650.1"/>
    </source>
</evidence>
<keyword evidence="8 11" id="KW-1133">Transmembrane helix</keyword>
<dbReference type="GO" id="GO:0015031">
    <property type="term" value="P:protein transport"/>
    <property type="evidence" value="ECO:0007669"/>
    <property type="project" value="UniProtKB-KW"/>
</dbReference>
<dbReference type="PROSITE" id="PS01023">
    <property type="entry name" value="PTR2_2"/>
    <property type="match status" value="1"/>
</dbReference>
<accession>A0A3Q3XDQ9</accession>
<dbReference type="Pfam" id="PF00854">
    <property type="entry name" value="PTR2"/>
    <property type="match status" value="2"/>
</dbReference>
<dbReference type="PROSITE" id="PS01022">
    <property type="entry name" value="PTR2_1"/>
    <property type="match status" value="1"/>
</dbReference>
<feature type="transmembrane region" description="Helical" evidence="11">
    <location>
        <begin position="95"/>
        <end position="117"/>
    </location>
</feature>
<dbReference type="AlphaFoldDB" id="A0A3Q3XDQ9"/>
<feature type="transmembrane region" description="Helical" evidence="11">
    <location>
        <begin position="324"/>
        <end position="345"/>
    </location>
</feature>
<sequence>CADNEDLKKEKPSKGKSKVVCGYPLSIFFIVVNEFCERFSYYGMRAVLVLYFTYFLGWDDDLATSIYHTFVALCYLTPILGAIVADSWLGKFKTIIYLSIVYAIGQIAMAISAVHDITDTDKNGTPNDMTFHVALSMVGLFLIALGTGGIKPCVAAFGGDQFNENQEGQRRTFFSVFYLCINGGSLLSTIITPILRGRYEKNLKWQHQKCKDSAYTLPMYFKAKPQGNIMLDVCKCITFAIKNRYRHRSKRYPKRVHWMDWAEEKYDKLLIAQIKMVLKVLLLYTPLPMFWTLFDQKGSRWTLQATTMNGDFGLLVIQPDQMQTFNPILILTLVPIMDSVIYPLIKKCGLNFTPLKRMTVGMVLAAVAFGCAALVQLEIDKTLPTYPSSSQSQLKLLNMGVNPVKVTLPGVGPVVLPANQASDDFFTFEEESITILVGSPEVPQKISLVMGLRHTLLIPSNITAQYLLTDDLISKPEKGRNAVRFVNGLSTKMDLSISAVGSALIHSSHFSNHTLIKNGKTNFTIKTDTQSCEFSREFGFGSSYTFFIPSNFSFGQNCLDSITVMEYIKPNTAHMALQIPQYFFITAGEVMFSVTGLEFSYSQAPNNMKAVLQAGWLLTVAVGNFIVLIVAEVAKIPKKWAEYVLFASLLLVVCVIFSIMAHFYTYIDPAEIEAQFKKKLDDDDDDDDEDNRRTKVEMVKKASIERHIDDSVKQTKM</sequence>
<feature type="transmembrane region" description="Helical" evidence="11">
    <location>
        <begin position="173"/>
        <end position="195"/>
    </location>
</feature>
<dbReference type="Ensembl" id="ENSMMOT00000027105.1">
    <property type="protein sequence ID" value="ENSMMOP00000026650.1"/>
    <property type="gene ID" value="ENSMMOG00000020166.1"/>
</dbReference>
<dbReference type="GO" id="GO:0006857">
    <property type="term" value="P:oligopeptide transport"/>
    <property type="evidence" value="ECO:0007669"/>
    <property type="project" value="InterPro"/>
</dbReference>
<keyword evidence="13" id="KW-1185">Reference proteome</keyword>
<reference evidence="12" key="2">
    <citation type="submission" date="2025-09" db="UniProtKB">
        <authorList>
            <consortium name="Ensembl"/>
        </authorList>
    </citation>
    <scope>IDENTIFICATION</scope>
</reference>
<evidence type="ECO:0000256" key="10">
    <source>
        <dbReference type="RuleBase" id="RU003755"/>
    </source>
</evidence>
<evidence type="ECO:0000313" key="13">
    <source>
        <dbReference type="Proteomes" id="UP000261620"/>
    </source>
</evidence>
<protein>
    <submittedName>
        <fullName evidence="12">Uncharacterized protein</fullName>
    </submittedName>
</protein>
<feature type="transmembrane region" description="Helical" evidence="11">
    <location>
        <begin position="276"/>
        <end position="294"/>
    </location>
</feature>
<keyword evidence="9 11" id="KW-0472">Membrane</keyword>